<dbReference type="Pfam" id="PF00146">
    <property type="entry name" value="NADHdh"/>
    <property type="match status" value="1"/>
</dbReference>
<evidence type="ECO:0000256" key="4">
    <source>
        <dbReference type="ARBA" id="ARBA00023136"/>
    </source>
</evidence>
<feature type="transmembrane region" description="Helical" evidence="5">
    <location>
        <begin position="194"/>
        <end position="212"/>
    </location>
</feature>
<dbReference type="EMBL" id="FOYP01000001">
    <property type="protein sequence ID" value="SFR42276.1"/>
    <property type="molecule type" value="Genomic_DNA"/>
</dbReference>
<keyword evidence="4 5" id="KW-0472">Membrane</keyword>
<dbReference type="GO" id="GO:0048038">
    <property type="term" value="F:quinone binding"/>
    <property type="evidence" value="ECO:0007669"/>
    <property type="project" value="UniProtKB-KW"/>
</dbReference>
<dbReference type="Proteomes" id="UP000199478">
    <property type="component" value="Unassembled WGS sequence"/>
</dbReference>
<comment type="subcellular location">
    <subcellularLocation>
        <location evidence="5 6">Cell membrane</location>
        <topology evidence="5 6">Multi-pass membrane protein</topology>
    </subcellularLocation>
    <subcellularLocation>
        <location evidence="1">Membrane</location>
        <topology evidence="1">Multi-pass membrane protein</topology>
    </subcellularLocation>
</comment>
<accession>A0A1I6GJE5</accession>
<name>A0A1I6GJE5_9RHOB</name>
<feature type="transmembrane region" description="Helical" evidence="5">
    <location>
        <begin position="109"/>
        <end position="134"/>
    </location>
</feature>
<dbReference type="PANTHER" id="PTHR11432:SF3">
    <property type="entry name" value="NADH-UBIQUINONE OXIDOREDUCTASE CHAIN 1"/>
    <property type="match status" value="1"/>
</dbReference>
<dbReference type="HAMAP" id="MF_01350">
    <property type="entry name" value="NDH1_NuoH"/>
    <property type="match status" value="1"/>
</dbReference>
<keyword evidence="5" id="KW-1003">Cell membrane</keyword>
<reference evidence="8" key="1">
    <citation type="submission" date="2016-10" db="EMBL/GenBank/DDBJ databases">
        <authorList>
            <person name="Varghese N."/>
            <person name="Submissions S."/>
        </authorList>
    </citation>
    <scope>NUCLEOTIDE SEQUENCE [LARGE SCALE GENOMIC DNA]</scope>
    <source>
        <strain evidence="8">DSM 26879</strain>
    </source>
</reference>
<evidence type="ECO:0000256" key="6">
    <source>
        <dbReference type="RuleBase" id="RU000471"/>
    </source>
</evidence>
<evidence type="ECO:0000256" key="2">
    <source>
        <dbReference type="ARBA" id="ARBA00022692"/>
    </source>
</evidence>
<dbReference type="InterPro" id="IPR018086">
    <property type="entry name" value="NADH_UbQ_OxRdtase_su1_CS"/>
</dbReference>
<dbReference type="GO" id="GO:0016655">
    <property type="term" value="F:oxidoreductase activity, acting on NAD(P)H, quinone or similar compound as acceptor"/>
    <property type="evidence" value="ECO:0007669"/>
    <property type="project" value="UniProtKB-UniRule"/>
</dbReference>
<dbReference type="NCBIfam" id="NF004745">
    <property type="entry name" value="PRK06076.1-6"/>
    <property type="match status" value="1"/>
</dbReference>
<feature type="transmembrane region" description="Helical" evidence="5">
    <location>
        <begin position="12"/>
        <end position="33"/>
    </location>
</feature>
<organism evidence="7 8">
    <name type="scientific">Yoonia tamlensis</name>
    <dbReference type="NCBI Taxonomy" id="390270"/>
    <lineage>
        <taxon>Bacteria</taxon>
        <taxon>Pseudomonadati</taxon>
        <taxon>Pseudomonadota</taxon>
        <taxon>Alphaproteobacteria</taxon>
        <taxon>Rhodobacterales</taxon>
        <taxon>Paracoccaceae</taxon>
        <taxon>Yoonia</taxon>
    </lineage>
</organism>
<comment type="subunit">
    <text evidence="5">NDH-1 is composed of 14 different subunits. Subunits NuoA, H, J, K, L, M, N constitute the membrane sector of the complex.</text>
</comment>
<comment type="catalytic activity">
    <reaction evidence="5">
        <text>a quinone + NADH + 5 H(+)(in) = a quinol + NAD(+) + 4 H(+)(out)</text>
        <dbReference type="Rhea" id="RHEA:57888"/>
        <dbReference type="ChEBI" id="CHEBI:15378"/>
        <dbReference type="ChEBI" id="CHEBI:24646"/>
        <dbReference type="ChEBI" id="CHEBI:57540"/>
        <dbReference type="ChEBI" id="CHEBI:57945"/>
        <dbReference type="ChEBI" id="CHEBI:132124"/>
    </reaction>
</comment>
<feature type="transmembrane region" description="Helical" evidence="5">
    <location>
        <begin position="310"/>
        <end position="330"/>
    </location>
</feature>
<dbReference type="PANTHER" id="PTHR11432">
    <property type="entry name" value="NADH DEHYDROGENASE SUBUNIT 1"/>
    <property type="match status" value="1"/>
</dbReference>
<dbReference type="GO" id="GO:0009060">
    <property type="term" value="P:aerobic respiration"/>
    <property type="evidence" value="ECO:0007669"/>
    <property type="project" value="TreeGrafter"/>
</dbReference>
<evidence type="ECO:0000313" key="7">
    <source>
        <dbReference type="EMBL" id="SFR42276.1"/>
    </source>
</evidence>
<evidence type="ECO:0000256" key="5">
    <source>
        <dbReference type="HAMAP-Rule" id="MF_01350"/>
    </source>
</evidence>
<evidence type="ECO:0000313" key="8">
    <source>
        <dbReference type="Proteomes" id="UP000199478"/>
    </source>
</evidence>
<feature type="transmembrane region" description="Helical" evidence="5">
    <location>
        <begin position="155"/>
        <end position="174"/>
    </location>
</feature>
<dbReference type="AlphaFoldDB" id="A0A1I6GJE5"/>
<evidence type="ECO:0000256" key="3">
    <source>
        <dbReference type="ARBA" id="ARBA00022989"/>
    </source>
</evidence>
<protein>
    <recommendedName>
        <fullName evidence="5">NADH-quinone oxidoreductase subunit H</fullName>
        <ecNumber evidence="5">7.1.1.-</ecNumber>
    </recommendedName>
    <alternativeName>
        <fullName evidence="5">NADH dehydrogenase I subunit H</fullName>
    </alternativeName>
    <alternativeName>
        <fullName evidence="5">NDH-1 subunit H</fullName>
    </alternativeName>
</protein>
<keyword evidence="5 6" id="KW-0520">NAD</keyword>
<keyword evidence="3 5" id="KW-1133">Transmembrane helix</keyword>
<feature type="transmembrane region" description="Helical" evidence="5">
    <location>
        <begin position="241"/>
        <end position="265"/>
    </location>
</feature>
<sequence>MVEFFTNTNLGIVLVILAQCLLVLVPLLVALAFLMYADRKIWAAVQMRKGPNIVGAFGLLQSFADFLKYIVKEIVVPAGADKFVFFLAPMISFVLAVVAWSVIPFNDGWVLSNINVAILFVFAVSSLEVYGVIMGGWASNSKYPFLGSLRSAAQMISYEVSLGLIIIGVIISTGSMNFGDIVAAQDGKAGLFNWYWVAHFPMLFLFFISALAETNRPPFDLPEAESELVAGYQVEYSSTPFLLFMIGELMAVVLMCALISLLFFGGWLSPIPGLPDGILWMVLKMSACFFVFSMVKAITPRYRYDQLMRIGWKVFLPMSLIWVVLISFLAKFEVAGGFWARWDDEPATIAEFMDQNCSAEFAALREISPSHDLVAMTAKNGINPEVSLEDAAKVMVFATHISSFLPIAVPSPDGAKLIASPDADPADIALLAAISNTSECLGRETGFDIAGSELPSEGGVSFTQIRTWTKEIISTEGSEG</sequence>
<dbReference type="PROSITE" id="PS00668">
    <property type="entry name" value="COMPLEX1_ND1_2"/>
    <property type="match status" value="1"/>
</dbReference>
<keyword evidence="5" id="KW-0830">Ubiquinone</keyword>
<dbReference type="EC" id="7.1.1.-" evidence="5"/>
<feature type="transmembrane region" description="Helical" evidence="5">
    <location>
        <begin position="277"/>
        <end position="298"/>
    </location>
</feature>
<comment type="function">
    <text evidence="5">NDH-1 shuttles electrons from NADH, via FMN and iron-sulfur (Fe-S) centers, to quinones in the respiratory chain. The immediate electron acceptor for the enzyme in this species is believed to be ubiquinone. Couples the redox reaction to proton translocation (for every two electrons transferred, four hydrogen ions are translocated across the cytoplasmic membrane), and thus conserves the redox energy in a proton gradient. This subunit may bind ubiquinone.</text>
</comment>
<dbReference type="GO" id="GO:0005886">
    <property type="term" value="C:plasma membrane"/>
    <property type="evidence" value="ECO:0007669"/>
    <property type="project" value="UniProtKB-SubCell"/>
</dbReference>
<dbReference type="NCBIfam" id="NF004741">
    <property type="entry name" value="PRK06076.1-2"/>
    <property type="match status" value="1"/>
</dbReference>
<feature type="transmembrane region" description="Helical" evidence="5">
    <location>
        <begin position="83"/>
        <end position="103"/>
    </location>
</feature>
<evidence type="ECO:0000256" key="1">
    <source>
        <dbReference type="ARBA" id="ARBA00004141"/>
    </source>
</evidence>
<keyword evidence="5" id="KW-1278">Translocase</keyword>
<gene>
    <name evidence="5" type="primary">nuoH</name>
    <name evidence="7" type="ORF">SAMN04488005_1755</name>
</gene>
<keyword evidence="8" id="KW-1185">Reference proteome</keyword>
<proteinExistence type="inferred from homology"/>
<dbReference type="STRING" id="390270.SAMN04488005_1755"/>
<comment type="similarity">
    <text evidence="5 6">Belongs to the complex I subunit 1 family.</text>
</comment>
<keyword evidence="2 5" id="KW-0812">Transmembrane</keyword>
<dbReference type="InterPro" id="IPR001694">
    <property type="entry name" value="NADH_UbQ_OxRdtase_su1/FPO"/>
</dbReference>
<dbReference type="GO" id="GO:0003954">
    <property type="term" value="F:NADH dehydrogenase activity"/>
    <property type="evidence" value="ECO:0007669"/>
    <property type="project" value="TreeGrafter"/>
</dbReference>
<keyword evidence="5" id="KW-0874">Quinone</keyword>